<dbReference type="PIRSF" id="PIRSF028139">
    <property type="entry name" value="DOPA-diox_rel_Mll2280"/>
    <property type="match status" value="1"/>
</dbReference>
<sequence length="112" mass="12452">MKHTDSITGYHAHIYFDEHTAAQARALCQHAAELFGAEMGRMHEKPVGPHPRWSCQLAASPEQFSKLLPWLALNRDGLIVFAHPETGDALADHRDHAIWLGTGLTLDLSIFS</sequence>
<dbReference type="PANTHER" id="PTHR36423">
    <property type="entry name" value="AFR070WP"/>
    <property type="match status" value="1"/>
</dbReference>
<dbReference type="PATRIC" id="fig|999552.6.peg.1606"/>
<keyword evidence="1" id="KW-0560">Oxidoreductase</keyword>
<accession>V9VSF6</accession>
<evidence type="ECO:0000313" key="1">
    <source>
        <dbReference type="EMBL" id="AHD00644.1"/>
    </source>
</evidence>
<dbReference type="PANTHER" id="PTHR36423:SF2">
    <property type="entry name" value="AFR070WP"/>
    <property type="match status" value="1"/>
</dbReference>
<protein>
    <submittedName>
        <fullName evidence="1">DOPA 4,5-dioxygenase</fullName>
    </submittedName>
</protein>
<gene>
    <name evidence="1" type="ORF">METH_08000</name>
</gene>
<dbReference type="AlphaFoldDB" id="V9VSF6"/>
<dbReference type="Proteomes" id="UP000018780">
    <property type="component" value="Chromosome"/>
</dbReference>
<dbReference type="GO" id="GO:0051213">
    <property type="term" value="F:dioxygenase activity"/>
    <property type="evidence" value="ECO:0007669"/>
    <property type="project" value="UniProtKB-KW"/>
</dbReference>
<dbReference type="InterPro" id="IPR023389">
    <property type="entry name" value="DOPA-like_sf"/>
</dbReference>
<reference evidence="1 2" key="1">
    <citation type="submission" date="2013-09" db="EMBL/GenBank/DDBJ databases">
        <authorList>
            <consortium name="DOE Joint Genome Institute"/>
            <person name="Klenk H.-P."/>
            <person name="Huntemann M."/>
            <person name="Han J."/>
            <person name="Chen A."/>
            <person name="Kyrpides N."/>
            <person name="Mavromatis K."/>
            <person name="Markowitz V."/>
            <person name="Palaniappan K."/>
            <person name="Ivanova N."/>
            <person name="Schaumberg A."/>
            <person name="Pati A."/>
            <person name="Liolios K."/>
            <person name="Nordberg H.P."/>
            <person name="Cantor M.N."/>
            <person name="Hua S.X."/>
            <person name="Woyke T."/>
        </authorList>
    </citation>
    <scope>NUCLEOTIDE SEQUENCE [LARGE SCALE GENOMIC DNA]</scope>
    <source>
        <strain evidence="1 2">DSM 14336</strain>
    </source>
</reference>
<keyword evidence="2" id="KW-1185">Reference proteome</keyword>
<proteinExistence type="predicted"/>
<dbReference type="SUPFAM" id="SSF143410">
    <property type="entry name" value="DOPA-like"/>
    <property type="match status" value="1"/>
</dbReference>
<dbReference type="KEGG" id="lmd:METH_08000"/>
<organism evidence="1 2">
    <name type="scientific">Leisingera methylohalidivorans DSM 14336</name>
    <dbReference type="NCBI Taxonomy" id="999552"/>
    <lineage>
        <taxon>Bacteria</taxon>
        <taxon>Pseudomonadati</taxon>
        <taxon>Pseudomonadota</taxon>
        <taxon>Alphaproteobacteria</taxon>
        <taxon>Rhodobacterales</taxon>
        <taxon>Roseobacteraceae</taxon>
        <taxon>Leisingera</taxon>
    </lineage>
</organism>
<keyword evidence="1" id="KW-0223">Dioxygenase</keyword>
<dbReference type="Gene3D" id="3.30.70.1240">
    <property type="entry name" value="DOPA-like domains"/>
    <property type="match status" value="1"/>
</dbReference>
<dbReference type="OrthoDB" id="572228at2"/>
<dbReference type="Pfam" id="PF08883">
    <property type="entry name" value="DOPA_dioxygen"/>
    <property type="match status" value="1"/>
</dbReference>
<evidence type="ECO:0000313" key="2">
    <source>
        <dbReference type="Proteomes" id="UP000018780"/>
    </source>
</evidence>
<dbReference type="STRING" id="999552.METH_08000"/>
<name>V9VSF6_9RHOB</name>
<dbReference type="InterPro" id="IPR014980">
    <property type="entry name" value="DOPA_dioxygen"/>
</dbReference>
<dbReference type="EMBL" id="CP006773">
    <property type="protein sequence ID" value="AHD00644.1"/>
    <property type="molecule type" value="Genomic_DNA"/>
</dbReference>
<dbReference type="RefSeq" id="WP_024089869.1">
    <property type="nucleotide sequence ID" value="NC_023135.1"/>
</dbReference>
<dbReference type="HOGENOM" id="CLU_090062_3_1_5"/>